<dbReference type="PANTHER" id="PTHR46018:SF2">
    <property type="entry name" value="ZINC PHOSPHODIESTERASE ELAC PROTEIN 1"/>
    <property type="match status" value="1"/>
</dbReference>
<evidence type="ECO:0000256" key="3">
    <source>
        <dbReference type="ARBA" id="ARBA00022694"/>
    </source>
</evidence>
<dbReference type="eggNOG" id="KOG2121">
    <property type="taxonomic scope" value="Eukaryota"/>
</dbReference>
<dbReference type="PhylomeDB" id="A7S7X0"/>
<keyword evidence="3" id="KW-0819">tRNA processing</keyword>
<dbReference type="PANTHER" id="PTHR46018">
    <property type="entry name" value="ZINC PHOSPHODIESTERASE ELAC PROTEIN 1"/>
    <property type="match status" value="1"/>
</dbReference>
<name>A7S7X0_NEMVE</name>
<gene>
    <name evidence="10" type="ORF">NEMVEDRAFT_v1g186754</name>
</gene>
<sequence>MEIHFLGTGSAYPTPHRGASCVILWYNGSCWMFDCGEGTQTQLTKSVIKSSKITKIFISHLHGDHVFGLPGLLCTIGLTAPDENKHVDIYGPVGLRKYLRTSLDLCQSILGYSYAIHEIHTADSTSSQVTAEVDLLHPDENMGREIHENPSGVWEICKDGDLQVFAAPLKHRVTCFGYVVEEKDQPGALDAALLKSKGVPPGPLYAKIKNGESVTTSDGVVVDPKDVLGPSRPGRKVVILGDTCDSSAIENLAYKADCVIHEATLEDEMKEKAIENGHSTPGMAGAFAKTIQAKQLVLTHFSQRYKDSDSVAKHVQQATHAFSCDRVLAASDFSKVVIPLQK</sequence>
<dbReference type="OrthoDB" id="527344at2759"/>
<evidence type="ECO:0000256" key="6">
    <source>
        <dbReference type="ARBA" id="ARBA00022759"/>
    </source>
</evidence>
<dbReference type="OMA" id="GTQRQMM"/>
<evidence type="ECO:0000256" key="4">
    <source>
        <dbReference type="ARBA" id="ARBA00022722"/>
    </source>
</evidence>
<dbReference type="Pfam" id="PF12706">
    <property type="entry name" value="Lactamase_B_2"/>
    <property type="match status" value="1"/>
</dbReference>
<evidence type="ECO:0000256" key="7">
    <source>
        <dbReference type="ARBA" id="ARBA00022801"/>
    </source>
</evidence>
<evidence type="ECO:0000259" key="9">
    <source>
        <dbReference type="SMART" id="SM00849"/>
    </source>
</evidence>
<comment type="cofactor">
    <cofactor evidence="1">
        <name>Zn(2+)</name>
        <dbReference type="ChEBI" id="CHEBI:29105"/>
    </cofactor>
</comment>
<protein>
    <recommendedName>
        <fullName evidence="9">Metallo-beta-lactamase domain-containing protein</fullName>
    </recommendedName>
</protein>
<dbReference type="Proteomes" id="UP000001593">
    <property type="component" value="Unassembled WGS sequence"/>
</dbReference>
<dbReference type="GO" id="GO:0046872">
    <property type="term" value="F:metal ion binding"/>
    <property type="evidence" value="ECO:0007669"/>
    <property type="project" value="UniProtKB-KW"/>
</dbReference>
<dbReference type="InterPro" id="IPR013471">
    <property type="entry name" value="RNase_Z/BN"/>
</dbReference>
<dbReference type="EMBL" id="DS469595">
    <property type="protein sequence ID" value="EDO40148.1"/>
    <property type="molecule type" value="Genomic_DNA"/>
</dbReference>
<dbReference type="STRING" id="45351.A7S7X0"/>
<dbReference type="NCBIfam" id="TIGR02651">
    <property type="entry name" value="RNase_Z"/>
    <property type="match status" value="1"/>
</dbReference>
<keyword evidence="8" id="KW-0862">Zinc</keyword>
<dbReference type="AlphaFoldDB" id="A7S7X0"/>
<dbReference type="InParanoid" id="A7S7X0"/>
<dbReference type="SMART" id="SM00849">
    <property type="entry name" value="Lactamase_B"/>
    <property type="match status" value="1"/>
</dbReference>
<dbReference type="InterPro" id="IPR001279">
    <property type="entry name" value="Metallo-B-lactamas"/>
</dbReference>
<evidence type="ECO:0000313" key="10">
    <source>
        <dbReference type="EMBL" id="EDO40148.1"/>
    </source>
</evidence>
<dbReference type="GO" id="GO:0005634">
    <property type="term" value="C:nucleus"/>
    <property type="evidence" value="ECO:0000318"/>
    <property type="project" value="GO_Central"/>
</dbReference>
<dbReference type="Pfam" id="PF23023">
    <property type="entry name" value="Anti-Pycsar_Apyc1"/>
    <property type="match status" value="1"/>
</dbReference>
<reference evidence="10 11" key="1">
    <citation type="journal article" date="2007" name="Science">
        <title>Sea anemone genome reveals ancestral eumetazoan gene repertoire and genomic organization.</title>
        <authorList>
            <person name="Putnam N.H."/>
            <person name="Srivastava M."/>
            <person name="Hellsten U."/>
            <person name="Dirks B."/>
            <person name="Chapman J."/>
            <person name="Salamov A."/>
            <person name="Terry A."/>
            <person name="Shapiro H."/>
            <person name="Lindquist E."/>
            <person name="Kapitonov V.V."/>
            <person name="Jurka J."/>
            <person name="Genikhovich G."/>
            <person name="Grigoriev I.V."/>
            <person name="Lucas S.M."/>
            <person name="Steele R.E."/>
            <person name="Finnerty J.R."/>
            <person name="Technau U."/>
            <person name="Martindale M.Q."/>
            <person name="Rokhsar D.S."/>
        </authorList>
    </citation>
    <scope>NUCLEOTIDE SEQUENCE [LARGE SCALE GENOMIC DNA]</scope>
    <source>
        <strain evidence="11">CH2 X CH6</strain>
    </source>
</reference>
<evidence type="ECO:0000256" key="8">
    <source>
        <dbReference type="ARBA" id="ARBA00022833"/>
    </source>
</evidence>
<dbReference type="KEGG" id="nve:5511877"/>
<evidence type="ECO:0000256" key="5">
    <source>
        <dbReference type="ARBA" id="ARBA00022723"/>
    </source>
</evidence>
<comment type="subunit">
    <text evidence="2">Homodimer.</text>
</comment>
<evidence type="ECO:0000256" key="1">
    <source>
        <dbReference type="ARBA" id="ARBA00001947"/>
    </source>
</evidence>
<keyword evidence="7" id="KW-0378">Hydrolase</keyword>
<dbReference type="HOGENOM" id="CLU_031317_2_2_1"/>
<keyword evidence="6" id="KW-0255">Endonuclease</keyword>
<keyword evidence="5" id="KW-0479">Metal-binding</keyword>
<dbReference type="SUPFAM" id="SSF56281">
    <property type="entry name" value="Metallo-hydrolase/oxidoreductase"/>
    <property type="match status" value="1"/>
</dbReference>
<organism evidence="10 11">
    <name type="scientific">Nematostella vectensis</name>
    <name type="common">Starlet sea anemone</name>
    <dbReference type="NCBI Taxonomy" id="45351"/>
    <lineage>
        <taxon>Eukaryota</taxon>
        <taxon>Metazoa</taxon>
        <taxon>Cnidaria</taxon>
        <taxon>Anthozoa</taxon>
        <taxon>Hexacorallia</taxon>
        <taxon>Actiniaria</taxon>
        <taxon>Edwardsiidae</taxon>
        <taxon>Nematostella</taxon>
    </lineage>
</organism>
<dbReference type="InterPro" id="IPR036866">
    <property type="entry name" value="RibonucZ/Hydroxyglut_hydro"/>
</dbReference>
<evidence type="ECO:0000256" key="2">
    <source>
        <dbReference type="ARBA" id="ARBA00011738"/>
    </source>
</evidence>
<dbReference type="GO" id="GO:0042781">
    <property type="term" value="F:3'-tRNA processing endoribonuclease activity"/>
    <property type="evidence" value="ECO:0000318"/>
    <property type="project" value="GO_Central"/>
</dbReference>
<dbReference type="Gene3D" id="3.60.15.10">
    <property type="entry name" value="Ribonuclease Z/Hydroxyacylglutathione hydrolase-like"/>
    <property type="match status" value="1"/>
</dbReference>
<dbReference type="CDD" id="cd07717">
    <property type="entry name" value="RNaseZ_ZiPD-like_MBL-fold"/>
    <property type="match status" value="1"/>
</dbReference>
<proteinExistence type="inferred from homology"/>
<feature type="domain" description="Metallo-beta-lactamase" evidence="9">
    <location>
        <begin position="18"/>
        <end position="278"/>
    </location>
</feature>
<dbReference type="HAMAP" id="MF_01818">
    <property type="entry name" value="RNase_Z_BN"/>
    <property type="match status" value="1"/>
</dbReference>
<dbReference type="NCBIfam" id="NF000801">
    <property type="entry name" value="PRK00055.1-3"/>
    <property type="match status" value="1"/>
</dbReference>
<accession>A7S7X0</accession>
<evidence type="ECO:0000313" key="11">
    <source>
        <dbReference type="Proteomes" id="UP000001593"/>
    </source>
</evidence>
<keyword evidence="11" id="KW-1185">Reference proteome</keyword>
<keyword evidence="4" id="KW-0540">Nuclease</keyword>